<organism evidence="2 3">
    <name type="scientific">Allacma fusca</name>
    <dbReference type="NCBI Taxonomy" id="39272"/>
    <lineage>
        <taxon>Eukaryota</taxon>
        <taxon>Metazoa</taxon>
        <taxon>Ecdysozoa</taxon>
        <taxon>Arthropoda</taxon>
        <taxon>Hexapoda</taxon>
        <taxon>Collembola</taxon>
        <taxon>Symphypleona</taxon>
        <taxon>Sminthuridae</taxon>
        <taxon>Allacma</taxon>
    </lineage>
</organism>
<evidence type="ECO:0000256" key="1">
    <source>
        <dbReference type="SAM" id="SignalP"/>
    </source>
</evidence>
<protein>
    <submittedName>
        <fullName evidence="2">Uncharacterized protein</fullName>
    </submittedName>
</protein>
<sequence length="241" mass="26805">MKSCIGILLLVIAISNAAVQHGVHKGLNWPRRGWKNLHGKPTVLDEGQLKCLQVADPELKFKAMEKCATDFGLQSVLLSLAPKEAEHEHGPSHEGNVTDARHFETKLEEINEEFKQLVGNSSHKIPAGASHIPELRVPLKIFQYSCFGACIAKAVMFTENNTIDNDQLKEKIQAVSEDKISAEFAEKVIENCYSRTGLNSTGVIDLPQGTSILDAENCRLLMRFSMCISKSSWELCRYLEP</sequence>
<gene>
    <name evidence="2" type="ORF">AFUS01_LOCUS30887</name>
</gene>
<feature type="signal peptide" evidence="1">
    <location>
        <begin position="1"/>
        <end position="17"/>
    </location>
</feature>
<comment type="caution">
    <text evidence="2">The sequence shown here is derived from an EMBL/GenBank/DDBJ whole genome shotgun (WGS) entry which is preliminary data.</text>
</comment>
<evidence type="ECO:0000313" key="3">
    <source>
        <dbReference type="Proteomes" id="UP000708208"/>
    </source>
</evidence>
<feature type="chain" id="PRO_5035191214" evidence="1">
    <location>
        <begin position="18"/>
        <end position="241"/>
    </location>
</feature>
<dbReference type="AlphaFoldDB" id="A0A8J2PEG5"/>
<accession>A0A8J2PEG5</accession>
<keyword evidence="3" id="KW-1185">Reference proteome</keyword>
<dbReference type="Proteomes" id="UP000708208">
    <property type="component" value="Unassembled WGS sequence"/>
</dbReference>
<proteinExistence type="predicted"/>
<keyword evidence="1" id="KW-0732">Signal</keyword>
<dbReference type="EMBL" id="CAJVCH010480286">
    <property type="protein sequence ID" value="CAG7820497.1"/>
    <property type="molecule type" value="Genomic_DNA"/>
</dbReference>
<name>A0A8J2PEG5_9HEXA</name>
<evidence type="ECO:0000313" key="2">
    <source>
        <dbReference type="EMBL" id="CAG7820497.1"/>
    </source>
</evidence>
<reference evidence="2" key="1">
    <citation type="submission" date="2021-06" db="EMBL/GenBank/DDBJ databases">
        <authorList>
            <person name="Hodson N. C."/>
            <person name="Mongue J. A."/>
            <person name="Jaron S. K."/>
        </authorList>
    </citation>
    <scope>NUCLEOTIDE SEQUENCE</scope>
</reference>